<dbReference type="OrthoDB" id="2505409at2"/>
<dbReference type="SUPFAM" id="SSF48208">
    <property type="entry name" value="Six-hairpin glycosidases"/>
    <property type="match status" value="1"/>
</dbReference>
<evidence type="ECO:0000313" key="2">
    <source>
        <dbReference type="EMBL" id="RNI31430.1"/>
    </source>
</evidence>
<evidence type="ECO:0000256" key="1">
    <source>
        <dbReference type="SAM" id="SignalP"/>
    </source>
</evidence>
<gene>
    <name evidence="2" type="ORF">EFB08_02595</name>
</gene>
<dbReference type="PIRSF" id="PIRSF021505">
    <property type="entry name" value="O_gly_hdrol"/>
    <property type="match status" value="1"/>
</dbReference>
<dbReference type="Pfam" id="PF03663">
    <property type="entry name" value="Glyco_hydro_76"/>
    <property type="match status" value="1"/>
</dbReference>
<keyword evidence="3" id="KW-1185">Reference proteome</keyword>
<feature type="chain" id="PRO_5018022803" evidence="1">
    <location>
        <begin position="25"/>
        <end position="373"/>
    </location>
</feature>
<dbReference type="PROSITE" id="PS51257">
    <property type="entry name" value="PROKAR_LIPOPROTEIN"/>
    <property type="match status" value="1"/>
</dbReference>
<dbReference type="PANTHER" id="PTHR47791">
    <property type="entry name" value="MEIOTICALLY UP-REGULATED GENE 191 PROTEIN"/>
    <property type="match status" value="1"/>
</dbReference>
<proteinExistence type="predicted"/>
<keyword evidence="1" id="KW-0732">Signal</keyword>
<feature type="signal peptide" evidence="1">
    <location>
        <begin position="1"/>
        <end position="24"/>
    </location>
</feature>
<dbReference type="InterPro" id="IPR005198">
    <property type="entry name" value="Glyco_hydro_76"/>
</dbReference>
<dbReference type="Gene3D" id="1.50.10.20">
    <property type="match status" value="1"/>
</dbReference>
<dbReference type="RefSeq" id="WP_123125333.1">
    <property type="nucleotide sequence ID" value="NZ_RJJD01000001.1"/>
</dbReference>
<comment type="caution">
    <text evidence="2">The sequence shown here is derived from an EMBL/GenBank/DDBJ whole genome shotgun (WGS) entry which is preliminary data.</text>
</comment>
<dbReference type="InterPro" id="IPR014512">
    <property type="entry name" value="O_gly_hydro"/>
</dbReference>
<accession>A0A3M9N0Y6</accession>
<evidence type="ECO:0000313" key="3">
    <source>
        <dbReference type="Proteomes" id="UP000272117"/>
    </source>
</evidence>
<dbReference type="AlphaFoldDB" id="A0A3M9N0Y6"/>
<dbReference type="EMBL" id="RJJD01000001">
    <property type="protein sequence ID" value="RNI31430.1"/>
    <property type="molecule type" value="Genomic_DNA"/>
</dbReference>
<dbReference type="GO" id="GO:0005975">
    <property type="term" value="P:carbohydrate metabolic process"/>
    <property type="evidence" value="ECO:0007669"/>
    <property type="project" value="InterPro"/>
</dbReference>
<protein>
    <submittedName>
        <fullName evidence="2">Alpha-1,6-mannanase</fullName>
    </submittedName>
</protein>
<sequence length="373" mass="42436">MKKLKYLSLSALVLLFLGCGSEKEEEEVTPTKPPVETASFTAADVNIAYTAFNTHFYNPEAKLYYSTSAKTGLGAIWTQAVYWDIAMDAYNRTKDANQLKLVNDIYQGGFQRYDGYNWNNTREWFIYDDMMWWIISLARAHQITGNQVYLDKSKEGFQHVWSRSYDPVNGGMFWNFAKDGKNACINYPTVIAAMELFNITKDAQYLDKAKTIYAWSRANLFNNGRVADNIHVVQGNVGWSDYTYNQGTCIGAAVMLYKATGTESYLNDAKLAADYTKQKMSDANGILPAEGDWNEQGVLKAIFGRYIMMLIKDANQPQYLPWIQDNITLAWKNRDKARNLTFRDYRVACPTGTIQSYEASSVVGMMQVCPPKE</sequence>
<dbReference type="InterPro" id="IPR053169">
    <property type="entry name" value="MUG_Protein"/>
</dbReference>
<dbReference type="Proteomes" id="UP000272117">
    <property type="component" value="Unassembled WGS sequence"/>
</dbReference>
<organism evidence="2 3">
    <name type="scientific">Rufibacter latericius</name>
    <dbReference type="NCBI Taxonomy" id="2487040"/>
    <lineage>
        <taxon>Bacteria</taxon>
        <taxon>Pseudomonadati</taxon>
        <taxon>Bacteroidota</taxon>
        <taxon>Cytophagia</taxon>
        <taxon>Cytophagales</taxon>
        <taxon>Hymenobacteraceae</taxon>
        <taxon>Rufibacter</taxon>
    </lineage>
</organism>
<reference evidence="2 3" key="1">
    <citation type="submission" date="2018-11" db="EMBL/GenBank/DDBJ databases">
        <title>Rufibacter latericius sp. nov., isolated from water in Baiyang Lake.</title>
        <authorList>
            <person name="Yang Y."/>
        </authorList>
    </citation>
    <scope>NUCLEOTIDE SEQUENCE [LARGE SCALE GENOMIC DNA]</scope>
    <source>
        <strain evidence="2 3">R-22-1c-1</strain>
    </source>
</reference>
<name>A0A3M9N0Y6_9BACT</name>
<dbReference type="InterPro" id="IPR008928">
    <property type="entry name" value="6-hairpin_glycosidase_sf"/>
</dbReference>
<dbReference type="PANTHER" id="PTHR47791:SF3">
    <property type="entry name" value="MEIOTICALLY UP-REGULATED GENE 191 PROTEIN"/>
    <property type="match status" value="1"/>
</dbReference>